<gene>
    <name evidence="1" type="ORF">NCTC10815_02871</name>
</gene>
<dbReference type="InterPro" id="IPR010982">
    <property type="entry name" value="Lambda_DNA-bd_dom_sf"/>
</dbReference>
<reference evidence="1 2" key="1">
    <citation type="submission" date="2018-06" db="EMBL/GenBank/DDBJ databases">
        <authorList>
            <consortium name="Pathogen Informatics"/>
            <person name="Doyle S."/>
        </authorList>
    </citation>
    <scope>NUCLEOTIDE SEQUENCE [LARGE SCALE GENOMIC DNA]</scope>
    <source>
        <strain evidence="2">NCTC 10815</strain>
    </source>
</reference>
<dbReference type="AlphaFoldDB" id="A0A378MGT8"/>
<protein>
    <submittedName>
        <fullName evidence="1">Uncharacterized protein</fullName>
    </submittedName>
</protein>
<dbReference type="CDD" id="cd00093">
    <property type="entry name" value="HTH_XRE"/>
    <property type="match status" value="1"/>
</dbReference>
<evidence type="ECO:0000313" key="1">
    <source>
        <dbReference type="EMBL" id="STY45491.1"/>
    </source>
</evidence>
<name>A0A378MGT8_LISGR</name>
<dbReference type="EMBL" id="UGPG01000001">
    <property type="protein sequence ID" value="STY45491.1"/>
    <property type="molecule type" value="Genomic_DNA"/>
</dbReference>
<accession>A0A378MGT8</accession>
<dbReference type="SUPFAM" id="SSF47413">
    <property type="entry name" value="lambda repressor-like DNA-binding domains"/>
    <property type="match status" value="1"/>
</dbReference>
<dbReference type="Gene3D" id="1.10.260.40">
    <property type="entry name" value="lambda repressor-like DNA-binding domains"/>
    <property type="match status" value="1"/>
</dbReference>
<sequence length="180" mass="20314">MMNTQVLEQSAYVADALKMIDIPQKALAADLNMSRSQVGHMTTGRRSMSVDVAEKSMQVINDSEYTTIVANAFTGGATPPLFNGINIEQNNRLAFVINVLNERQEATTILKENLALLAKPVEVLTLEEKQTIKEILLEWADSNAMSYNGLVKLASSYGYTVKQLFRERSKYWFSMKWLRK</sequence>
<dbReference type="Proteomes" id="UP000254879">
    <property type="component" value="Unassembled WGS sequence"/>
</dbReference>
<dbReference type="InterPro" id="IPR001387">
    <property type="entry name" value="Cro/C1-type_HTH"/>
</dbReference>
<dbReference type="RefSeq" id="WP_115346341.1">
    <property type="nucleotide sequence ID" value="NZ_UGPG01000001.1"/>
</dbReference>
<proteinExistence type="predicted"/>
<organism evidence="1 2">
    <name type="scientific">Listeria grayi</name>
    <name type="common">Listeria murrayi</name>
    <dbReference type="NCBI Taxonomy" id="1641"/>
    <lineage>
        <taxon>Bacteria</taxon>
        <taxon>Bacillati</taxon>
        <taxon>Bacillota</taxon>
        <taxon>Bacilli</taxon>
        <taxon>Bacillales</taxon>
        <taxon>Listeriaceae</taxon>
        <taxon>Listeria</taxon>
    </lineage>
</organism>
<dbReference type="GO" id="GO:0003677">
    <property type="term" value="F:DNA binding"/>
    <property type="evidence" value="ECO:0007669"/>
    <property type="project" value="InterPro"/>
</dbReference>
<evidence type="ECO:0000313" key="2">
    <source>
        <dbReference type="Proteomes" id="UP000254879"/>
    </source>
</evidence>